<reference evidence="9" key="1">
    <citation type="submission" date="2011-05" db="EMBL/GenBank/DDBJ databases">
        <title>Complete sequence of Desulfotomaculum kuznetsovii DSM 6115.</title>
        <authorList>
            <person name="Lucas S."/>
            <person name="Han J."/>
            <person name="Lapidus A."/>
            <person name="Cheng J.-F."/>
            <person name="Goodwin L."/>
            <person name="Pitluck S."/>
            <person name="Peters L."/>
            <person name="Mikhailova N."/>
            <person name="Lu M."/>
            <person name="Saunders E."/>
            <person name="Han C."/>
            <person name="Tapia R."/>
            <person name="Land M."/>
            <person name="Hauser L."/>
            <person name="Kyrpides N."/>
            <person name="Ivanova N."/>
            <person name="Pagani I."/>
            <person name="Nazina T."/>
            <person name="Ivanova A."/>
            <person name="Parshina S."/>
            <person name="Kuever J."/>
            <person name="Muyzer G."/>
            <person name="Plugge C."/>
            <person name="Stams A."/>
            <person name="Woyke T."/>
        </authorList>
    </citation>
    <scope>NUCLEOTIDE SEQUENCE [LARGE SCALE GENOMIC DNA]</scope>
    <source>
        <strain evidence="9">DSM 6115 / VKM B-1805 / 17</strain>
    </source>
</reference>
<dbReference type="HAMAP" id="MF_00839">
    <property type="entry name" value="HPF"/>
    <property type="match status" value="1"/>
</dbReference>
<sequence length="173" mass="19995">MKVQVRGRNVEVTNALKEYVEKRLGKLVKYLDLIEEAQVTLTVEKDSHRVEVTIPINGIILRGEESTGDMYASIDLVVEKLEKQIERYKGRLYRRLGRQNTEVKAGDNKKEEDGPRIVRTKRFAMKPMSVDEAVMQMNLLGHSFFVFSNADTEKVNVVYRRKDGNYGLIEPEF</sequence>
<dbReference type="InterPro" id="IPR032528">
    <property type="entry name" value="Ribosom_S30AE_C"/>
</dbReference>
<feature type="domain" description="Sigma 54 modulation/S30EA ribosomal protein C-terminal" evidence="7">
    <location>
        <begin position="113"/>
        <end position="168"/>
    </location>
</feature>
<comment type="subcellular location">
    <subcellularLocation>
        <location evidence="6">Cytoplasm</location>
    </subcellularLocation>
</comment>
<dbReference type="GO" id="GO:0045900">
    <property type="term" value="P:negative regulation of translational elongation"/>
    <property type="evidence" value="ECO:0007669"/>
    <property type="project" value="TreeGrafter"/>
</dbReference>
<evidence type="ECO:0000256" key="3">
    <source>
        <dbReference type="ARBA" id="ARBA00038434"/>
    </source>
</evidence>
<evidence type="ECO:0000256" key="2">
    <source>
        <dbReference type="ARBA" id="ARBA00022845"/>
    </source>
</evidence>
<evidence type="ECO:0000256" key="5">
    <source>
        <dbReference type="ARBA" id="ARBA00041148"/>
    </source>
</evidence>
<dbReference type="GO" id="GO:0022627">
    <property type="term" value="C:cytosolic small ribosomal subunit"/>
    <property type="evidence" value="ECO:0007669"/>
    <property type="project" value="TreeGrafter"/>
</dbReference>
<dbReference type="Gene3D" id="3.30.160.100">
    <property type="entry name" value="Ribosome hibernation promotion factor-like"/>
    <property type="match status" value="1"/>
</dbReference>
<dbReference type="CDD" id="cd00552">
    <property type="entry name" value="RaiA"/>
    <property type="match status" value="1"/>
</dbReference>
<comment type="subunit">
    <text evidence="6">Interacts with 100S ribosomes.</text>
</comment>
<evidence type="ECO:0000313" key="9">
    <source>
        <dbReference type="Proteomes" id="UP000009229"/>
    </source>
</evidence>
<evidence type="ECO:0000259" key="7">
    <source>
        <dbReference type="Pfam" id="PF16321"/>
    </source>
</evidence>
<dbReference type="AlphaFoldDB" id="A0AAU8PHI5"/>
<dbReference type="InterPro" id="IPR003489">
    <property type="entry name" value="RHF/RaiA"/>
</dbReference>
<dbReference type="SUPFAM" id="SSF69754">
    <property type="entry name" value="Ribosome binding protein Y (YfiA homologue)"/>
    <property type="match status" value="1"/>
</dbReference>
<organism evidence="8 9">
    <name type="scientific">Desulfofundulus kuznetsovii (strain DSM 6115 / VKM B-1805 / 17)</name>
    <name type="common">Desulfotomaculum kuznetsovii</name>
    <dbReference type="NCBI Taxonomy" id="760568"/>
    <lineage>
        <taxon>Bacteria</taxon>
        <taxon>Bacillati</taxon>
        <taxon>Bacillota</taxon>
        <taxon>Clostridia</taxon>
        <taxon>Eubacteriales</taxon>
        <taxon>Peptococcaceae</taxon>
        <taxon>Desulfofundulus</taxon>
    </lineage>
</organism>
<dbReference type="RefSeq" id="WP_013824326.1">
    <property type="nucleotide sequence ID" value="NC_015573.1"/>
</dbReference>
<dbReference type="KEGG" id="dku:Desku_3335"/>
<dbReference type="InterPro" id="IPR038416">
    <property type="entry name" value="Ribosom_S30AE_C_sf"/>
</dbReference>
<comment type="function">
    <text evidence="6">Required for dimerization of active 70S ribosomes into 100S ribosomes in stationary phase; 100S ribosomes are translationally inactive and sometimes present during exponential growth.</text>
</comment>
<dbReference type="PANTHER" id="PTHR33231:SF1">
    <property type="entry name" value="30S RIBOSOMAL PROTEIN"/>
    <property type="match status" value="1"/>
</dbReference>
<evidence type="ECO:0000313" key="8">
    <source>
        <dbReference type="EMBL" id="AEG16820.1"/>
    </source>
</evidence>
<gene>
    <name evidence="6" type="primary">hpf</name>
    <name evidence="8" type="ordered locus">Desku_3335</name>
</gene>
<keyword evidence="2 6" id="KW-0810">Translation regulation</keyword>
<evidence type="ECO:0000256" key="6">
    <source>
        <dbReference type="HAMAP-Rule" id="MF_00839"/>
    </source>
</evidence>
<evidence type="ECO:0000256" key="4">
    <source>
        <dbReference type="ARBA" id="ARBA00038695"/>
    </source>
</evidence>
<dbReference type="Pfam" id="PF16321">
    <property type="entry name" value="Ribosom_S30AE_C"/>
    <property type="match status" value="1"/>
</dbReference>
<dbReference type="InterPro" id="IPR036567">
    <property type="entry name" value="RHF-like"/>
</dbReference>
<dbReference type="PANTHER" id="PTHR33231">
    <property type="entry name" value="30S RIBOSOMAL PROTEIN"/>
    <property type="match status" value="1"/>
</dbReference>
<comment type="similarity">
    <text evidence="3">Belongs to the HPF/YfiA ribosome-associated protein family. Short HPF subfamily.</text>
</comment>
<dbReference type="FunFam" id="3.30.160.100:FF:000001">
    <property type="entry name" value="Ribosome hibernation promoting factor"/>
    <property type="match status" value="1"/>
</dbReference>
<keyword evidence="9" id="KW-1185">Reference proteome</keyword>
<protein>
    <recommendedName>
        <fullName evidence="5 6">Ribosome hibernation promoting factor</fullName>
        <shortName evidence="6">HPF</shortName>
    </recommendedName>
</protein>
<keyword evidence="1 6" id="KW-0963">Cytoplasm</keyword>
<comment type="subunit">
    <text evidence="4">Associates exclusively with 100S ribosomes, which are dimers of 70S ribosomes.</text>
</comment>
<dbReference type="EMBL" id="CP002770">
    <property type="protein sequence ID" value="AEG16820.1"/>
    <property type="molecule type" value="Genomic_DNA"/>
</dbReference>
<dbReference type="InterPro" id="IPR050574">
    <property type="entry name" value="HPF/YfiA_ribosome-assoc"/>
</dbReference>
<comment type="similarity">
    <text evidence="6">Belongs to the HPF/YfiA ribosome-associated protein family. Long HPF subfamily.</text>
</comment>
<evidence type="ECO:0000256" key="1">
    <source>
        <dbReference type="ARBA" id="ARBA00022490"/>
    </source>
</evidence>
<proteinExistence type="inferred from homology"/>
<accession>A0AAU8PHI5</accession>
<dbReference type="FunFam" id="3.30.505.50:FF:000001">
    <property type="entry name" value="Ribosome hibernation promoting factor"/>
    <property type="match status" value="1"/>
</dbReference>
<dbReference type="Proteomes" id="UP000009229">
    <property type="component" value="Chromosome"/>
</dbReference>
<dbReference type="GO" id="GO:0043024">
    <property type="term" value="F:ribosomal small subunit binding"/>
    <property type="evidence" value="ECO:0007669"/>
    <property type="project" value="TreeGrafter"/>
</dbReference>
<name>A0AAU8PHI5_DESK7</name>
<dbReference type="Pfam" id="PF02482">
    <property type="entry name" value="Ribosomal_S30AE"/>
    <property type="match status" value="1"/>
</dbReference>
<dbReference type="InterPro" id="IPR034694">
    <property type="entry name" value="HPF_long/plastid"/>
</dbReference>
<dbReference type="NCBIfam" id="TIGR00741">
    <property type="entry name" value="yfiA"/>
    <property type="match status" value="1"/>
</dbReference>
<dbReference type="Gene3D" id="3.30.505.50">
    <property type="entry name" value="Sigma 54 modulation/S30EA ribosomal protein, C-terminal domain"/>
    <property type="match status" value="1"/>
</dbReference>